<accession>A0A2M7YMW6</accession>
<gene>
    <name evidence="7" type="ORF">CO159_03660</name>
</gene>
<dbReference type="SMART" id="SM00729">
    <property type="entry name" value="Elp3"/>
    <property type="match status" value="1"/>
</dbReference>
<dbReference type="EMBL" id="PFWF01000076">
    <property type="protein sequence ID" value="PJA64324.1"/>
    <property type="molecule type" value="Genomic_DNA"/>
</dbReference>
<dbReference type="GO" id="GO:0046872">
    <property type="term" value="F:metal ion binding"/>
    <property type="evidence" value="ECO:0007669"/>
    <property type="project" value="UniProtKB-KW"/>
</dbReference>
<organism evidence="7 8">
    <name type="scientific">Candidatus Portnoybacteria bacterium CG_4_9_14_3_um_filter_40_10</name>
    <dbReference type="NCBI Taxonomy" id="1974804"/>
    <lineage>
        <taxon>Bacteria</taxon>
        <taxon>Candidatus Portnoyibacteriota</taxon>
    </lineage>
</organism>
<comment type="caution">
    <text evidence="7">The sequence shown here is derived from an EMBL/GenBank/DDBJ whole genome shotgun (WGS) entry which is preliminary data.</text>
</comment>
<evidence type="ECO:0000313" key="8">
    <source>
        <dbReference type="Proteomes" id="UP000230434"/>
    </source>
</evidence>
<dbReference type="AlphaFoldDB" id="A0A2M7YMW6"/>
<dbReference type="SFLD" id="SFLDG01082">
    <property type="entry name" value="B12-binding_domain_containing"/>
    <property type="match status" value="1"/>
</dbReference>
<sequence length="350" mass="40201">IIKVLKKKGFYVGVFGTFASAVPEFFLADADFVIRGEPEAGILKIISDSRLPKGLLEVQPVQDIDSLPYPDWSLFPVKKYSYSPALNKKPVLVMLSSRGCPYGCCFYCPYPVNSGKKVRLRSIENVIGEMEYLKNKYGIRAVDFRDPIFTLNKERTLKFSHELIKKNLNIIWSCETRIDCLDEDLLKTMYQAGLRHLNSGVESASKEVLKKSSRLPIEINHQNKIISFCHGRGISIAAFYIIGMEGDTEETVEETINYAKKLNTLVAQFTISTPYPGTAFFEKTKSQGQINTFDWEQYDAYSPVLKHEFLSGQKLLALKEEAFVSYYFRPAYLLRHMPKYFFEKFLLWPF</sequence>
<dbReference type="InterPro" id="IPR006638">
    <property type="entry name" value="Elp3/MiaA/NifB-like_rSAM"/>
</dbReference>
<dbReference type="SFLD" id="SFLDS00029">
    <property type="entry name" value="Radical_SAM"/>
    <property type="match status" value="1"/>
</dbReference>
<evidence type="ECO:0000256" key="4">
    <source>
        <dbReference type="ARBA" id="ARBA00023004"/>
    </source>
</evidence>
<reference evidence="8" key="1">
    <citation type="submission" date="2017-09" db="EMBL/GenBank/DDBJ databases">
        <title>Depth-based differentiation of microbial function through sediment-hosted aquifers and enrichment of novel symbionts in the deep terrestrial subsurface.</title>
        <authorList>
            <person name="Probst A.J."/>
            <person name="Ladd B."/>
            <person name="Jarett J.K."/>
            <person name="Geller-Mcgrath D.E."/>
            <person name="Sieber C.M.K."/>
            <person name="Emerson J.B."/>
            <person name="Anantharaman K."/>
            <person name="Thomas B.C."/>
            <person name="Malmstrom R."/>
            <person name="Stieglmeier M."/>
            <person name="Klingl A."/>
            <person name="Woyke T."/>
            <person name="Ryan C.M."/>
            <person name="Banfield J.F."/>
        </authorList>
    </citation>
    <scope>NUCLEOTIDE SEQUENCE [LARGE SCALE GENOMIC DNA]</scope>
</reference>
<dbReference type="PROSITE" id="PS51918">
    <property type="entry name" value="RADICAL_SAM"/>
    <property type="match status" value="1"/>
</dbReference>
<dbReference type="SUPFAM" id="SSF102114">
    <property type="entry name" value="Radical SAM enzymes"/>
    <property type="match status" value="1"/>
</dbReference>
<dbReference type="InterPro" id="IPR007197">
    <property type="entry name" value="rSAM"/>
</dbReference>
<dbReference type="InterPro" id="IPR034466">
    <property type="entry name" value="Methyltransferase_Class_B"/>
</dbReference>
<name>A0A2M7YMW6_9BACT</name>
<evidence type="ECO:0000256" key="3">
    <source>
        <dbReference type="ARBA" id="ARBA00022723"/>
    </source>
</evidence>
<dbReference type="GO" id="GO:0051539">
    <property type="term" value="F:4 iron, 4 sulfur cluster binding"/>
    <property type="evidence" value="ECO:0007669"/>
    <property type="project" value="UniProtKB-KW"/>
</dbReference>
<dbReference type="GO" id="GO:0003824">
    <property type="term" value="F:catalytic activity"/>
    <property type="evidence" value="ECO:0007669"/>
    <property type="project" value="InterPro"/>
</dbReference>
<dbReference type="SFLD" id="SFLDG01123">
    <property type="entry name" value="methyltransferase_(Class_B)"/>
    <property type="match status" value="1"/>
</dbReference>
<dbReference type="InterPro" id="IPR058240">
    <property type="entry name" value="rSAM_sf"/>
</dbReference>
<keyword evidence="4" id="KW-0408">Iron</keyword>
<feature type="non-terminal residue" evidence="7">
    <location>
        <position position="1"/>
    </location>
</feature>
<protein>
    <submittedName>
        <fullName evidence="7">Radical SAM protein</fullName>
    </submittedName>
</protein>
<dbReference type="Gene3D" id="3.80.30.20">
    <property type="entry name" value="tm_1862 like domain"/>
    <property type="match status" value="1"/>
</dbReference>
<dbReference type="PANTHER" id="PTHR43409">
    <property type="entry name" value="ANAEROBIC MAGNESIUM-PROTOPORPHYRIN IX MONOMETHYL ESTER CYCLASE-RELATED"/>
    <property type="match status" value="1"/>
</dbReference>
<dbReference type="PANTHER" id="PTHR43409:SF16">
    <property type="entry name" value="SLR0320 PROTEIN"/>
    <property type="match status" value="1"/>
</dbReference>
<evidence type="ECO:0000256" key="5">
    <source>
        <dbReference type="ARBA" id="ARBA00023014"/>
    </source>
</evidence>
<dbReference type="InterPro" id="IPR051198">
    <property type="entry name" value="BchE-like"/>
</dbReference>
<dbReference type="InterPro" id="IPR023404">
    <property type="entry name" value="rSAM_horseshoe"/>
</dbReference>
<keyword evidence="5" id="KW-0411">Iron-sulfur</keyword>
<dbReference type="GO" id="GO:0005829">
    <property type="term" value="C:cytosol"/>
    <property type="evidence" value="ECO:0007669"/>
    <property type="project" value="TreeGrafter"/>
</dbReference>
<comment type="cofactor">
    <cofactor evidence="1">
        <name>[4Fe-4S] cluster</name>
        <dbReference type="ChEBI" id="CHEBI:49883"/>
    </cofactor>
</comment>
<dbReference type="Proteomes" id="UP000230434">
    <property type="component" value="Unassembled WGS sequence"/>
</dbReference>
<keyword evidence="3" id="KW-0479">Metal-binding</keyword>
<evidence type="ECO:0000259" key="6">
    <source>
        <dbReference type="PROSITE" id="PS51918"/>
    </source>
</evidence>
<evidence type="ECO:0000313" key="7">
    <source>
        <dbReference type="EMBL" id="PJA64324.1"/>
    </source>
</evidence>
<proteinExistence type="predicted"/>
<dbReference type="Pfam" id="PF04055">
    <property type="entry name" value="Radical_SAM"/>
    <property type="match status" value="1"/>
</dbReference>
<evidence type="ECO:0000256" key="1">
    <source>
        <dbReference type="ARBA" id="ARBA00001966"/>
    </source>
</evidence>
<feature type="domain" description="Radical SAM core" evidence="6">
    <location>
        <begin position="86"/>
        <end position="313"/>
    </location>
</feature>
<evidence type="ECO:0000256" key="2">
    <source>
        <dbReference type="ARBA" id="ARBA00022691"/>
    </source>
</evidence>
<keyword evidence="2" id="KW-0949">S-adenosyl-L-methionine</keyword>